<comment type="pathway">
    <text evidence="1 12">Cofactor biosynthesis; pyridoxine 5'-phosphate biosynthesis; pyridoxine 5'-phosphate from D-erythrose 4-phosphate: step 3/5.</text>
</comment>
<reference evidence="15 16" key="1">
    <citation type="submission" date="2016-10" db="EMBL/GenBank/DDBJ databases">
        <authorList>
            <person name="de Groot N.N."/>
        </authorList>
    </citation>
    <scope>NUCLEOTIDE SEQUENCE [LARGE SCALE GENOMIC DNA]</scope>
    <source>
        <strain evidence="15 16">RK1</strain>
    </source>
</reference>
<dbReference type="PANTHER" id="PTHR43247:SF1">
    <property type="entry name" value="PHOSPHOSERINE AMINOTRANSFERASE"/>
    <property type="match status" value="1"/>
</dbReference>
<dbReference type="InterPro" id="IPR015422">
    <property type="entry name" value="PyrdxlP-dep_Trfase_small"/>
</dbReference>
<evidence type="ECO:0000256" key="8">
    <source>
        <dbReference type="ARBA" id="ARBA00023096"/>
    </source>
</evidence>
<dbReference type="InterPro" id="IPR015421">
    <property type="entry name" value="PyrdxlP-dep_Trfase_major"/>
</dbReference>
<feature type="domain" description="Aminotransferase class V" evidence="14">
    <location>
        <begin position="4"/>
        <end position="343"/>
    </location>
</feature>
<dbReference type="InterPro" id="IPR020578">
    <property type="entry name" value="Aminotrans_V_PyrdxlP_BS"/>
</dbReference>
<keyword evidence="5 12" id="KW-0028">Amino-acid biosynthesis</keyword>
<dbReference type="EMBL" id="FOQO01000009">
    <property type="protein sequence ID" value="SFJ36371.1"/>
    <property type="molecule type" value="Genomic_DNA"/>
</dbReference>
<feature type="binding site" evidence="12">
    <location>
        <begin position="74"/>
        <end position="75"/>
    </location>
    <ligand>
        <name>pyridoxal 5'-phosphate</name>
        <dbReference type="ChEBI" id="CHEBI:597326"/>
    </ligand>
</feature>
<dbReference type="GO" id="GO:0006564">
    <property type="term" value="P:L-serine biosynthetic process"/>
    <property type="evidence" value="ECO:0007669"/>
    <property type="project" value="UniProtKB-UniRule"/>
</dbReference>
<comment type="cofactor">
    <cofactor evidence="12">
        <name>pyridoxal 5'-phosphate</name>
        <dbReference type="ChEBI" id="CHEBI:597326"/>
    </cofactor>
    <text evidence="12">Binds 1 pyridoxal phosphate per subunit.</text>
</comment>
<evidence type="ECO:0000256" key="2">
    <source>
        <dbReference type="ARBA" id="ARBA00005099"/>
    </source>
</evidence>
<comment type="subunit">
    <text evidence="12">Homodimer.</text>
</comment>
<feature type="binding site" evidence="12">
    <location>
        <begin position="232"/>
        <end position="233"/>
    </location>
    <ligand>
        <name>pyridoxal 5'-phosphate</name>
        <dbReference type="ChEBI" id="CHEBI:597326"/>
    </ligand>
</feature>
<proteinExistence type="inferred from homology"/>
<dbReference type="InterPro" id="IPR015424">
    <property type="entry name" value="PyrdxlP-dep_Trfase"/>
</dbReference>
<keyword evidence="16" id="KW-1185">Reference proteome</keyword>
<comment type="function">
    <text evidence="12">Catalyzes the reversible conversion of 3-phosphohydroxypyruvate to phosphoserine and of 3-hydroxy-2-oxo-4-phosphonooxybutanoate to phosphohydroxythreonine.</text>
</comment>
<dbReference type="NCBIfam" id="NF003764">
    <property type="entry name" value="PRK05355.1"/>
    <property type="match status" value="1"/>
</dbReference>
<evidence type="ECO:0000313" key="15">
    <source>
        <dbReference type="EMBL" id="SFJ36371.1"/>
    </source>
</evidence>
<feature type="binding site" evidence="12">
    <location>
        <position position="190"/>
    </location>
    <ligand>
        <name>pyridoxal 5'-phosphate</name>
        <dbReference type="ChEBI" id="CHEBI:597326"/>
    </ligand>
</feature>
<dbReference type="Proteomes" id="UP000198670">
    <property type="component" value="Unassembled WGS sequence"/>
</dbReference>
<comment type="pathway">
    <text evidence="2 12 13">Amino-acid biosynthesis; L-serine biosynthesis; L-serine from 3-phospho-D-glycerate: step 2/3.</text>
</comment>
<dbReference type="PIRSF" id="PIRSF000525">
    <property type="entry name" value="SerC"/>
    <property type="match status" value="1"/>
</dbReference>
<organism evidence="15 16">
    <name type="scientific">Parapedobacter indicus</name>
    <dbReference type="NCBI Taxonomy" id="1477437"/>
    <lineage>
        <taxon>Bacteria</taxon>
        <taxon>Pseudomonadati</taxon>
        <taxon>Bacteroidota</taxon>
        <taxon>Sphingobacteriia</taxon>
        <taxon>Sphingobacteriales</taxon>
        <taxon>Sphingobacteriaceae</taxon>
        <taxon>Parapedobacter</taxon>
    </lineage>
</organism>
<keyword evidence="6 12" id="KW-0808">Transferase</keyword>
<feature type="binding site" evidence="12">
    <location>
        <position position="100"/>
    </location>
    <ligand>
        <name>pyridoxal 5'-phosphate</name>
        <dbReference type="ChEBI" id="CHEBI:597326"/>
    </ligand>
</feature>
<evidence type="ECO:0000313" key="16">
    <source>
        <dbReference type="Proteomes" id="UP000198670"/>
    </source>
</evidence>
<dbReference type="Gene3D" id="3.40.640.10">
    <property type="entry name" value="Type I PLP-dependent aspartate aminotransferase-like (Major domain)"/>
    <property type="match status" value="1"/>
</dbReference>
<protein>
    <recommendedName>
        <fullName evidence="12">Phosphoserine aminotransferase</fullName>
        <ecNumber evidence="12">2.6.1.52</ecNumber>
    </recommendedName>
    <alternativeName>
        <fullName evidence="12">Phosphohydroxythreonine aminotransferase</fullName>
        <shortName evidence="12">PSAT</shortName>
    </alternativeName>
</protein>
<keyword evidence="9 12" id="KW-0718">Serine biosynthesis</keyword>
<dbReference type="InterPro" id="IPR000192">
    <property type="entry name" value="Aminotrans_V_dom"/>
</dbReference>
<dbReference type="AlphaFoldDB" id="A0A1I3QSY6"/>
<dbReference type="InterPro" id="IPR022278">
    <property type="entry name" value="Pser_aminoTfrase"/>
</dbReference>
<dbReference type="GO" id="GO:0004648">
    <property type="term" value="F:O-phospho-L-serine:2-oxoglutarate aminotransferase activity"/>
    <property type="evidence" value="ECO:0007669"/>
    <property type="project" value="UniProtKB-UniRule"/>
</dbReference>
<dbReference type="Gene3D" id="3.90.1150.10">
    <property type="entry name" value="Aspartate Aminotransferase, domain 1"/>
    <property type="match status" value="1"/>
</dbReference>
<keyword evidence="8 12" id="KW-0664">Pyridoxine biosynthesis</keyword>
<evidence type="ECO:0000256" key="1">
    <source>
        <dbReference type="ARBA" id="ARBA00004915"/>
    </source>
</evidence>
<dbReference type="FunFam" id="3.40.640.10:FF:000010">
    <property type="entry name" value="Phosphoserine aminotransferase"/>
    <property type="match status" value="1"/>
</dbReference>
<evidence type="ECO:0000256" key="12">
    <source>
        <dbReference type="HAMAP-Rule" id="MF_00160"/>
    </source>
</evidence>
<name>A0A1I3QSY6_9SPHI</name>
<comment type="similarity">
    <text evidence="3 12">Belongs to the class-V pyridoxal-phosphate-dependent aminotransferase family. SerC subfamily.</text>
</comment>
<keyword evidence="7 12" id="KW-0663">Pyridoxal phosphate</keyword>
<gene>
    <name evidence="12" type="primary">serC</name>
    <name evidence="15" type="ORF">SAMN05444682_10985</name>
</gene>
<evidence type="ECO:0000256" key="9">
    <source>
        <dbReference type="ARBA" id="ARBA00023299"/>
    </source>
</evidence>
<dbReference type="GO" id="GO:0008615">
    <property type="term" value="P:pyridoxine biosynthetic process"/>
    <property type="evidence" value="ECO:0007669"/>
    <property type="project" value="UniProtKB-UniRule"/>
</dbReference>
<dbReference type="GO" id="GO:0030170">
    <property type="term" value="F:pyridoxal phosphate binding"/>
    <property type="evidence" value="ECO:0007669"/>
    <property type="project" value="UniProtKB-UniRule"/>
</dbReference>
<comment type="caution">
    <text evidence="12">Lacks conserved residue(s) required for the propagation of feature annotation.</text>
</comment>
<dbReference type="RefSeq" id="WP_090629021.1">
    <property type="nucleotide sequence ID" value="NZ_FOQO01000009.1"/>
</dbReference>
<evidence type="ECO:0000256" key="5">
    <source>
        <dbReference type="ARBA" id="ARBA00022605"/>
    </source>
</evidence>
<evidence type="ECO:0000256" key="13">
    <source>
        <dbReference type="RuleBase" id="RU004505"/>
    </source>
</evidence>
<evidence type="ECO:0000259" key="14">
    <source>
        <dbReference type="Pfam" id="PF00266"/>
    </source>
</evidence>
<comment type="catalytic activity">
    <reaction evidence="10 12">
        <text>4-(phosphooxy)-L-threonine + 2-oxoglutarate = (R)-3-hydroxy-2-oxo-4-phosphooxybutanoate + L-glutamate</text>
        <dbReference type="Rhea" id="RHEA:16573"/>
        <dbReference type="ChEBI" id="CHEBI:16810"/>
        <dbReference type="ChEBI" id="CHEBI:29985"/>
        <dbReference type="ChEBI" id="CHEBI:58452"/>
        <dbReference type="ChEBI" id="CHEBI:58538"/>
        <dbReference type="EC" id="2.6.1.52"/>
    </reaction>
</comment>
<dbReference type="SUPFAM" id="SSF53383">
    <property type="entry name" value="PLP-dependent transferases"/>
    <property type="match status" value="1"/>
</dbReference>
<dbReference type="PANTHER" id="PTHR43247">
    <property type="entry name" value="PHOSPHOSERINE AMINOTRANSFERASE"/>
    <property type="match status" value="1"/>
</dbReference>
<dbReference type="PROSITE" id="PS00595">
    <property type="entry name" value="AA_TRANSFER_CLASS_5"/>
    <property type="match status" value="1"/>
</dbReference>
<dbReference type="EC" id="2.6.1.52" evidence="12"/>
<comment type="subcellular location">
    <subcellularLocation>
        <location evidence="12">Cytoplasm</location>
    </subcellularLocation>
</comment>
<dbReference type="NCBIfam" id="TIGR01364">
    <property type="entry name" value="serC_1"/>
    <property type="match status" value="1"/>
</dbReference>
<evidence type="ECO:0000256" key="7">
    <source>
        <dbReference type="ARBA" id="ARBA00022898"/>
    </source>
</evidence>
<dbReference type="FunFam" id="3.90.1150.10:FF:000006">
    <property type="entry name" value="Phosphoserine aminotransferase"/>
    <property type="match status" value="1"/>
</dbReference>
<evidence type="ECO:0000256" key="11">
    <source>
        <dbReference type="ARBA" id="ARBA00049007"/>
    </source>
</evidence>
<dbReference type="OrthoDB" id="9809412at2"/>
<dbReference type="Pfam" id="PF00266">
    <property type="entry name" value="Aminotran_5"/>
    <property type="match status" value="1"/>
</dbReference>
<dbReference type="UniPathway" id="UPA00244">
    <property type="reaction ID" value="UER00311"/>
</dbReference>
<accession>A0A1I3QSY6</accession>
<sequence length="355" mass="38860">MKHNFGAGPCILPQEVFQEASQAVLNFNDTGLSILEISHRSKEFEAVMAETERLVRELLSVPTGYSILFLQGGASTQFAMVPLNLLPEGGKAAYLDTGTWASKAIKEAKKIGDVTVVASSADTNYTYIPKNYDVPTDAAYFHYTSNNTIFGTEVFETPQSSIPLVSDMSSDILSRKINVADYGLIYAGAQKNMGPAGATLVIVKDELLGKTGRTLSTIFDYQPHIAAGSMYNTPPVFSVYVSMLNLRWLKNKGGVEVIEQENIIKARTLYDEIDRNPLFKGTAVKEDRSRMNVTFVTEDKAHEAAFLDLAKERGLIGLKGHRSVGGFRASIYNALSISGVNALVDAMQEFEEKNS</sequence>
<evidence type="ECO:0000256" key="10">
    <source>
        <dbReference type="ARBA" id="ARBA00047630"/>
    </source>
</evidence>
<evidence type="ECO:0000256" key="4">
    <source>
        <dbReference type="ARBA" id="ARBA00022576"/>
    </source>
</evidence>
<dbReference type="GO" id="GO:0005737">
    <property type="term" value="C:cytoplasm"/>
    <property type="evidence" value="ECO:0007669"/>
    <property type="project" value="UniProtKB-SubCell"/>
</dbReference>
<comment type="catalytic activity">
    <reaction evidence="11 12 13">
        <text>O-phospho-L-serine + 2-oxoglutarate = 3-phosphooxypyruvate + L-glutamate</text>
        <dbReference type="Rhea" id="RHEA:14329"/>
        <dbReference type="ChEBI" id="CHEBI:16810"/>
        <dbReference type="ChEBI" id="CHEBI:18110"/>
        <dbReference type="ChEBI" id="CHEBI:29985"/>
        <dbReference type="ChEBI" id="CHEBI:57524"/>
        <dbReference type="EC" id="2.6.1.52"/>
    </reaction>
</comment>
<feature type="binding site" evidence="12">
    <location>
        <position position="167"/>
    </location>
    <ligand>
        <name>pyridoxal 5'-phosphate</name>
        <dbReference type="ChEBI" id="CHEBI:597326"/>
    </ligand>
</feature>
<keyword evidence="12" id="KW-0963">Cytoplasm</keyword>
<keyword evidence="4 12" id="KW-0032">Aminotransferase</keyword>
<dbReference type="UniPathway" id="UPA00135">
    <property type="reaction ID" value="UER00197"/>
</dbReference>
<dbReference type="STRING" id="1477437.SAMN05444682_10985"/>
<feature type="modified residue" description="N6-(pyridoxal phosphate)lysine" evidence="12">
    <location>
        <position position="191"/>
    </location>
</feature>
<feature type="binding site" evidence="12">
    <location>
        <position position="148"/>
    </location>
    <ligand>
        <name>pyridoxal 5'-phosphate</name>
        <dbReference type="ChEBI" id="CHEBI:597326"/>
    </ligand>
</feature>
<dbReference type="HAMAP" id="MF_00160">
    <property type="entry name" value="SerC_aminotrans_5"/>
    <property type="match status" value="1"/>
</dbReference>
<feature type="binding site" evidence="12">
    <location>
        <position position="40"/>
    </location>
    <ligand>
        <name>L-glutamate</name>
        <dbReference type="ChEBI" id="CHEBI:29985"/>
    </ligand>
</feature>
<evidence type="ECO:0000256" key="6">
    <source>
        <dbReference type="ARBA" id="ARBA00022679"/>
    </source>
</evidence>
<evidence type="ECO:0000256" key="3">
    <source>
        <dbReference type="ARBA" id="ARBA00006904"/>
    </source>
</evidence>